<dbReference type="EMBL" id="AGNL01022236">
    <property type="protein sequence ID" value="EJK59826.1"/>
    <property type="molecule type" value="Genomic_DNA"/>
</dbReference>
<accession>K0SFW3</accession>
<evidence type="ECO:0000313" key="3">
    <source>
        <dbReference type="Proteomes" id="UP000266841"/>
    </source>
</evidence>
<gene>
    <name evidence="2" type="ORF">THAOC_19905</name>
</gene>
<name>K0SFW3_THAOC</name>
<feature type="compositionally biased region" description="Basic and acidic residues" evidence="1">
    <location>
        <begin position="23"/>
        <end position="33"/>
    </location>
</feature>
<keyword evidence="3" id="KW-1185">Reference proteome</keyword>
<evidence type="ECO:0000313" key="2">
    <source>
        <dbReference type="EMBL" id="EJK59826.1"/>
    </source>
</evidence>
<dbReference type="Proteomes" id="UP000266841">
    <property type="component" value="Unassembled WGS sequence"/>
</dbReference>
<reference evidence="2 3" key="1">
    <citation type="journal article" date="2012" name="Genome Biol.">
        <title>Genome and low-iron response of an oceanic diatom adapted to chronic iron limitation.</title>
        <authorList>
            <person name="Lommer M."/>
            <person name="Specht M."/>
            <person name="Roy A.S."/>
            <person name="Kraemer L."/>
            <person name="Andreson R."/>
            <person name="Gutowska M.A."/>
            <person name="Wolf J."/>
            <person name="Bergner S.V."/>
            <person name="Schilhabel M.B."/>
            <person name="Klostermeier U.C."/>
            <person name="Beiko R.G."/>
            <person name="Rosenstiel P."/>
            <person name="Hippler M."/>
            <person name="Laroche J."/>
        </authorList>
    </citation>
    <scope>NUCLEOTIDE SEQUENCE [LARGE SCALE GENOMIC DNA]</scope>
    <source>
        <strain evidence="2 3">CCMP1005</strain>
    </source>
</reference>
<sequence length="138" mass="15048">MKRNGAGAQQGNTDEGTQSQRQTRQETPREETRPTPTTPAGQSSARGTAIMTEIAPPPQGVLATGRNTAEETKEEGNQDEDAQAQQRSSLSRLSSDVPVGTTCTIPTDRRRQGYRLSTEKHPDNPNLFYTDGRGGRHK</sequence>
<protein>
    <submittedName>
        <fullName evidence="2">Uncharacterized protein</fullName>
    </submittedName>
</protein>
<evidence type="ECO:0000256" key="1">
    <source>
        <dbReference type="SAM" id="MobiDB-lite"/>
    </source>
</evidence>
<feature type="compositionally biased region" description="Basic and acidic residues" evidence="1">
    <location>
        <begin position="107"/>
        <end position="123"/>
    </location>
</feature>
<feature type="compositionally biased region" description="Low complexity" evidence="1">
    <location>
        <begin position="83"/>
        <end position="95"/>
    </location>
</feature>
<proteinExistence type="predicted"/>
<feature type="region of interest" description="Disordered" evidence="1">
    <location>
        <begin position="1"/>
        <end position="138"/>
    </location>
</feature>
<dbReference type="AlphaFoldDB" id="K0SFW3"/>
<organism evidence="2 3">
    <name type="scientific">Thalassiosira oceanica</name>
    <name type="common">Marine diatom</name>
    <dbReference type="NCBI Taxonomy" id="159749"/>
    <lineage>
        <taxon>Eukaryota</taxon>
        <taxon>Sar</taxon>
        <taxon>Stramenopiles</taxon>
        <taxon>Ochrophyta</taxon>
        <taxon>Bacillariophyta</taxon>
        <taxon>Coscinodiscophyceae</taxon>
        <taxon>Thalassiosirophycidae</taxon>
        <taxon>Thalassiosirales</taxon>
        <taxon>Thalassiosiraceae</taxon>
        <taxon>Thalassiosira</taxon>
    </lineage>
</organism>
<comment type="caution">
    <text evidence="2">The sequence shown here is derived from an EMBL/GenBank/DDBJ whole genome shotgun (WGS) entry which is preliminary data.</text>
</comment>